<feature type="transmembrane region" description="Helical" evidence="6">
    <location>
        <begin position="204"/>
        <end position="221"/>
    </location>
</feature>
<feature type="compositionally biased region" description="Basic and acidic residues" evidence="5">
    <location>
        <begin position="1477"/>
        <end position="1486"/>
    </location>
</feature>
<evidence type="ECO:0000256" key="6">
    <source>
        <dbReference type="SAM" id="Phobius"/>
    </source>
</evidence>
<feature type="domain" description="Integral membrane bound transporter" evidence="7">
    <location>
        <begin position="678"/>
        <end position="814"/>
    </location>
</feature>
<name>A0A9W9UK93_PENBR</name>
<dbReference type="InterPro" id="IPR052430">
    <property type="entry name" value="IVT-Associated"/>
</dbReference>
<feature type="transmembrane region" description="Helical" evidence="6">
    <location>
        <begin position="732"/>
        <end position="751"/>
    </location>
</feature>
<evidence type="ECO:0000259" key="7">
    <source>
        <dbReference type="Pfam" id="PF13515"/>
    </source>
</evidence>
<evidence type="ECO:0000313" key="8">
    <source>
        <dbReference type="EMBL" id="KAJ5344963.1"/>
    </source>
</evidence>
<dbReference type="GO" id="GO:0070461">
    <property type="term" value="C:SAGA-type complex"/>
    <property type="evidence" value="ECO:0007669"/>
    <property type="project" value="InterPro"/>
</dbReference>
<dbReference type="GO" id="GO:0016020">
    <property type="term" value="C:membrane"/>
    <property type="evidence" value="ECO:0007669"/>
    <property type="project" value="UniProtKB-SubCell"/>
</dbReference>
<keyword evidence="2 6" id="KW-0812">Transmembrane</keyword>
<evidence type="ECO:0000256" key="5">
    <source>
        <dbReference type="SAM" id="MobiDB-lite"/>
    </source>
</evidence>
<sequence>MPSGTPSSSRRSRPTLRQATFVLPKTGQRLKGLVNLRNAVAASTENDDERRGLLTNEISSHYEGYLTLLWRRIHNAGIQANQFFRSEAGIGVLKYSLAYFIGSLATFIPAISALLGHQDGKHMVATVTVYFHPARSQGGMIKALICAFLAFCYSACLTITSMFVEMFFQDTLELPALGHAVVLIVFCGGGLGFVGWTKQRLGDPLVNVACSLTALSTITVLTKEGAVQSGDLSLAKIFQVLKMVLMGVVAVMIVSFSIFPISARRKLRSNLATVTDTLSTMMAIITESFLSGSEDELTSAEFLDAEAKHRKAYSQLDRLVREAKLEHYVAGTEKEYRLEKKLVRWVQDITHNMGGLRNAASLQFSLIRETIARESGSLEEHAIMAQADYFTPLERSWSFPDGSFLEPIVERPEEELSPGVSVNASAESTPKPALLPADVFTIFISHLGPSMRSLAFTLKEIFKEIPFGPAPQYKVSVNGRLRISLDRALDLYKESREKTLASLYQQKETINLKTHEAEADLEEVSASCGHFSFSLLEFGEQLQEMLGILDELQLEVEERPNGRSWSWLKVWRWSTTADAKMDAIDAEPASAASGVATTQQNHRHARHASDGLIAHDRVPITVQTLKSTPKNNAKQRLGYRIWKCLGFFRRDDTKYAIKVGAGAAIYALPAFLPSTRPFYGRWRGEWGLLSYMLVCSMTIGASNTTGYARFLGTCLGAVCAIAAWHITAANVFGLAFLGFLMAIWTGFITIVRGNGPMGRFIMLTYNLSVLYAYSLAQKEAAMDEDEGGAHPIMSEIALHRVVAVLSGCIWGIFITRMIWPISARRRLKESLSLLWLHLSLVWKRDPLSLMVQERKSVVYMTPREKLEIERFLARLESLQGAASSEFELKSAFPQASYANIVRRTRSMVNSFHTMNIELMKNDPATEGEITLLQYTALERQQLSARVSHLLSVIASSMKLEYPLSDVLPSIEHARDRLLARIYRYRLDREASQQTTDEDCALLYAYILVTGQLSNEIMEIIAEIGQLFGSVELRYNRELTEFGALRCIRFWRLAGNRKLEPPSTQTHRQVFHRINSHHQFVGLSHEIPFTFVIPGLDPWILLHEGIDPAALSRNDSVSNTIKGTAPNGSASVKTSKALISVPRLELEPAYTDLKAAIGDKWAEYKEATALFLLGQYNQNEYASRVDYFLCADPKNEHLHNNFICALIGNLTRDLPDHGVANWVSANDKPSTVSKPVSGDAAEQRLKTEVMQLPPRDRRRIKGIPERDPNETILTELEQSHLAKQIKLPSQVPASAGGLNKTNWELEIRKRYAQPLAAETGEFPDTESIHSRMVPICYEESLPGGAGLPCAEFMAIATETFVKEVLSAVFSRTRSNGPSGTINNMMMRKYRQQLEVEELAYTRGEIAKDSATGLLPIEAKEASGRQPLGVRDLRLTLELGGGVLGHMPLIVDQIMGGYFEDELEADKQDRQANGVGVGEPHEHIKQAEDEMDIDEDEDGSLLDWEGGTLGDRDQLSGLLDECLSMAA</sequence>
<reference evidence="8" key="2">
    <citation type="journal article" date="2023" name="IMA Fungus">
        <title>Comparative genomic study of the Penicillium genus elucidates a diverse pangenome and 15 lateral gene transfer events.</title>
        <authorList>
            <person name="Petersen C."/>
            <person name="Sorensen T."/>
            <person name="Nielsen M.R."/>
            <person name="Sondergaard T.E."/>
            <person name="Sorensen J.L."/>
            <person name="Fitzpatrick D.A."/>
            <person name="Frisvad J.C."/>
            <person name="Nielsen K.L."/>
        </authorList>
    </citation>
    <scope>NUCLEOTIDE SEQUENCE</scope>
    <source>
        <strain evidence="8">IBT 35673</strain>
    </source>
</reference>
<feature type="compositionally biased region" description="Acidic residues" evidence="5">
    <location>
        <begin position="1487"/>
        <end position="1498"/>
    </location>
</feature>
<accession>A0A9W9UK93</accession>
<feature type="transmembrane region" description="Helical" evidence="6">
    <location>
        <begin position="143"/>
        <end position="164"/>
    </location>
</feature>
<dbReference type="Pfam" id="PF13515">
    <property type="entry name" value="FUSC_2"/>
    <property type="match status" value="1"/>
</dbReference>
<dbReference type="Proteomes" id="UP001147695">
    <property type="component" value="Unassembled WGS sequence"/>
</dbReference>
<feature type="transmembrane region" description="Helical" evidence="6">
    <location>
        <begin position="176"/>
        <end position="197"/>
    </location>
</feature>
<dbReference type="PANTHER" id="PTHR47804:SF1">
    <property type="entry name" value="DUF2421 DOMAIN-CONTAINING PROTEIN"/>
    <property type="match status" value="1"/>
</dbReference>
<feature type="transmembrane region" description="Helical" evidence="6">
    <location>
        <begin position="97"/>
        <end position="115"/>
    </location>
</feature>
<feature type="transmembrane region" description="Helical" evidence="6">
    <location>
        <begin position="796"/>
        <end position="819"/>
    </location>
</feature>
<evidence type="ECO:0000256" key="4">
    <source>
        <dbReference type="ARBA" id="ARBA00023136"/>
    </source>
</evidence>
<dbReference type="PANTHER" id="PTHR47804">
    <property type="entry name" value="60S RIBOSOMAL PROTEIN L19"/>
    <property type="match status" value="1"/>
</dbReference>
<keyword evidence="4 6" id="KW-0472">Membrane</keyword>
<feature type="transmembrane region" description="Helical" evidence="6">
    <location>
        <begin position="241"/>
        <end position="261"/>
    </location>
</feature>
<organism evidence="8 9">
    <name type="scientific">Penicillium brevicompactum</name>
    <dbReference type="NCBI Taxonomy" id="5074"/>
    <lineage>
        <taxon>Eukaryota</taxon>
        <taxon>Fungi</taxon>
        <taxon>Dikarya</taxon>
        <taxon>Ascomycota</taxon>
        <taxon>Pezizomycotina</taxon>
        <taxon>Eurotiomycetes</taxon>
        <taxon>Eurotiomycetidae</taxon>
        <taxon>Eurotiales</taxon>
        <taxon>Aspergillaceae</taxon>
        <taxon>Penicillium</taxon>
    </lineage>
</organism>
<dbReference type="EMBL" id="JAPZBQ010000002">
    <property type="protein sequence ID" value="KAJ5344963.1"/>
    <property type="molecule type" value="Genomic_DNA"/>
</dbReference>
<feature type="transmembrane region" description="Helical" evidence="6">
    <location>
        <begin position="708"/>
        <end position="726"/>
    </location>
</feature>
<protein>
    <submittedName>
        <fullName evidence="8">Transcriptional coactivator SAGA-type complex Ada1/Tada1</fullName>
    </submittedName>
</protein>
<dbReference type="InterPro" id="IPR023244">
    <property type="entry name" value="Brefeldin_A-sensitivity_4"/>
</dbReference>
<feature type="region of interest" description="Disordered" evidence="5">
    <location>
        <begin position="1470"/>
        <end position="1499"/>
    </location>
</feature>
<evidence type="ECO:0000313" key="9">
    <source>
        <dbReference type="Proteomes" id="UP001147695"/>
    </source>
</evidence>
<evidence type="ECO:0000256" key="3">
    <source>
        <dbReference type="ARBA" id="ARBA00022989"/>
    </source>
</evidence>
<proteinExistence type="predicted"/>
<comment type="caution">
    <text evidence="8">The sequence shown here is derived from an EMBL/GenBank/DDBJ whole genome shotgun (WGS) entry which is preliminary data.</text>
</comment>
<reference evidence="8" key="1">
    <citation type="submission" date="2022-12" db="EMBL/GenBank/DDBJ databases">
        <authorList>
            <person name="Petersen C."/>
        </authorList>
    </citation>
    <scope>NUCLEOTIDE SEQUENCE</scope>
    <source>
        <strain evidence="8">IBT 35673</strain>
    </source>
</reference>
<dbReference type="InterPro" id="IPR024738">
    <property type="entry name" value="Hfi1/Tada1"/>
</dbReference>
<evidence type="ECO:0000256" key="2">
    <source>
        <dbReference type="ARBA" id="ARBA00022692"/>
    </source>
</evidence>
<keyword evidence="3 6" id="KW-1133">Transmembrane helix</keyword>
<dbReference type="Pfam" id="PF12767">
    <property type="entry name" value="SAGA-Tad1"/>
    <property type="match status" value="1"/>
</dbReference>
<dbReference type="InterPro" id="IPR049453">
    <property type="entry name" value="Memb_transporter_dom"/>
</dbReference>
<dbReference type="PRINTS" id="PR02047">
    <property type="entry name" value="BREFELDNASP4"/>
</dbReference>
<evidence type="ECO:0000256" key="1">
    <source>
        <dbReference type="ARBA" id="ARBA00004141"/>
    </source>
</evidence>
<comment type="subcellular location">
    <subcellularLocation>
        <location evidence="1">Membrane</location>
        <topology evidence="1">Multi-pass membrane protein</topology>
    </subcellularLocation>
</comment>
<gene>
    <name evidence="8" type="ORF">N7452_002967</name>
</gene>